<dbReference type="Pfam" id="PF07690">
    <property type="entry name" value="MFS_1"/>
    <property type="match status" value="1"/>
</dbReference>
<dbReference type="SUPFAM" id="SSF103473">
    <property type="entry name" value="MFS general substrate transporter"/>
    <property type="match status" value="1"/>
</dbReference>
<dbReference type="GO" id="GO:0022857">
    <property type="term" value="F:transmembrane transporter activity"/>
    <property type="evidence" value="ECO:0007669"/>
    <property type="project" value="InterPro"/>
</dbReference>
<dbReference type="GO" id="GO:0005886">
    <property type="term" value="C:plasma membrane"/>
    <property type="evidence" value="ECO:0007669"/>
    <property type="project" value="UniProtKB-SubCell"/>
</dbReference>
<evidence type="ECO:0000256" key="4">
    <source>
        <dbReference type="ARBA" id="ARBA00023136"/>
    </source>
</evidence>
<reference evidence="6 7" key="1">
    <citation type="submission" date="2020-12" db="EMBL/GenBank/DDBJ databases">
        <title>Complete genome sequence of Mycobacterium heckeshornense JCM 15655T, closely related to a pathogenic non-tuberculous mycobacterial species Mycobacterium xenopi.</title>
        <authorList>
            <person name="Yoshida M."/>
            <person name="Fukano H."/>
            <person name="Asakura T."/>
            <person name="Suzuki M."/>
            <person name="Hoshino Y."/>
        </authorList>
    </citation>
    <scope>NUCLEOTIDE SEQUENCE [LARGE SCALE GENOMIC DNA]</scope>
    <source>
        <strain evidence="6 7">JCM 15655</strain>
    </source>
</reference>
<keyword evidence="3" id="KW-1133">Transmembrane helix</keyword>
<dbReference type="InterPro" id="IPR011701">
    <property type="entry name" value="MFS"/>
</dbReference>
<evidence type="ECO:0000256" key="3">
    <source>
        <dbReference type="ARBA" id="ARBA00022989"/>
    </source>
</evidence>
<evidence type="ECO:0000256" key="2">
    <source>
        <dbReference type="ARBA" id="ARBA00022692"/>
    </source>
</evidence>
<dbReference type="Gene3D" id="1.20.1250.20">
    <property type="entry name" value="MFS general substrate transporter like domains"/>
    <property type="match status" value="2"/>
</dbReference>
<name>A0A7R7TXC8_9MYCO</name>
<keyword evidence="4" id="KW-0472">Membrane</keyword>
<proteinExistence type="predicted"/>
<protein>
    <submittedName>
        <fullName evidence="6">MFS transporter</fullName>
    </submittedName>
</protein>
<dbReference type="Proteomes" id="UP000595446">
    <property type="component" value="Chromosome"/>
</dbReference>
<dbReference type="PROSITE" id="PS50850">
    <property type="entry name" value="MFS"/>
    <property type="match status" value="1"/>
</dbReference>
<dbReference type="InterPro" id="IPR052952">
    <property type="entry name" value="MFS-Transporter"/>
</dbReference>
<evidence type="ECO:0000259" key="5">
    <source>
        <dbReference type="PROSITE" id="PS50850"/>
    </source>
</evidence>
<sequence>MVAAPVRRPRLHRDPVAIAAIAATTRWLPRVDTCNHGAVPTTSISTVRRWALLAISLASTLCATVFINGIAFLIPALDAERGISLAEAGLLSSMPSLGMVVTLIAWGYLLDLVGERVVLTVGLALTAAAVFAAASVHGLVAVGTFLFLGGMAAASANTASGRLVTGWFPPDQRGLAMGIRQTAQPLGIALAALVLPELGERDFSVALVFPATVCAASALVSAVGVLDPPRKKRATADVAELANPYRGTAVLWRIHLASALLMVPQTVVLTFMLVWLMRAHGWSTASAGVLVSVSQLLGALGRIAAGRWSDRVGSRMRPIRVIAVTASVVMMLLALTDHLHWPLAVAVMLAASVITVLDNGLAFTAIPEVAGPYWSGRAMGAQNTTQRLTAGAGPPVFGELIDATGYPVAFAVCALFPLLALPVVPVRARPHQADAAAARPGRPAHRVSYRFVRRRL</sequence>
<dbReference type="AlphaFoldDB" id="A0A7R7TXC8"/>
<comment type="subcellular location">
    <subcellularLocation>
        <location evidence="1">Cell membrane</location>
        <topology evidence="1">Multi-pass membrane protein</topology>
    </subcellularLocation>
</comment>
<evidence type="ECO:0000313" key="7">
    <source>
        <dbReference type="Proteomes" id="UP000595446"/>
    </source>
</evidence>
<dbReference type="PANTHER" id="PTHR23527:SF1">
    <property type="entry name" value="BLL3282 PROTEIN"/>
    <property type="match status" value="1"/>
</dbReference>
<evidence type="ECO:0000256" key="1">
    <source>
        <dbReference type="ARBA" id="ARBA00004651"/>
    </source>
</evidence>
<dbReference type="EMBL" id="AP024237">
    <property type="protein sequence ID" value="BCO37029.1"/>
    <property type="molecule type" value="Genomic_DNA"/>
</dbReference>
<accession>A0A7R7TXC8</accession>
<keyword evidence="2" id="KW-0812">Transmembrane</keyword>
<gene>
    <name evidence="6" type="ORF">MHEC_34620</name>
</gene>
<keyword evidence="7" id="KW-1185">Reference proteome</keyword>
<organism evidence="6 7">
    <name type="scientific">Mycobacterium heckeshornense</name>
    <dbReference type="NCBI Taxonomy" id="110505"/>
    <lineage>
        <taxon>Bacteria</taxon>
        <taxon>Bacillati</taxon>
        <taxon>Actinomycetota</taxon>
        <taxon>Actinomycetes</taxon>
        <taxon>Mycobacteriales</taxon>
        <taxon>Mycobacteriaceae</taxon>
        <taxon>Mycobacterium</taxon>
    </lineage>
</organism>
<evidence type="ECO:0000313" key="6">
    <source>
        <dbReference type="EMBL" id="BCO37029.1"/>
    </source>
</evidence>
<dbReference type="InterPro" id="IPR036259">
    <property type="entry name" value="MFS_trans_sf"/>
</dbReference>
<dbReference type="PANTHER" id="PTHR23527">
    <property type="entry name" value="BLL3282 PROTEIN"/>
    <property type="match status" value="1"/>
</dbReference>
<feature type="domain" description="Major facilitator superfamily (MFS) profile" evidence="5">
    <location>
        <begin position="51"/>
        <end position="432"/>
    </location>
</feature>
<dbReference type="InterPro" id="IPR020846">
    <property type="entry name" value="MFS_dom"/>
</dbReference>